<feature type="transmembrane region" description="Helical" evidence="12">
    <location>
        <begin position="203"/>
        <end position="225"/>
    </location>
</feature>
<comment type="similarity">
    <text evidence="2 12">Belongs to the HAK/KUP transporter (TC 2.A.72) family.</text>
</comment>
<evidence type="ECO:0000259" key="13">
    <source>
        <dbReference type="Pfam" id="PF02705"/>
    </source>
</evidence>
<name>C4XP70_SOLM1</name>
<keyword evidence="12" id="KW-0997">Cell inner membrane</keyword>
<dbReference type="InterPro" id="IPR003855">
    <property type="entry name" value="K+_transporter"/>
</dbReference>
<feature type="transmembrane region" description="Helical" evidence="12">
    <location>
        <begin position="368"/>
        <end position="392"/>
    </location>
</feature>
<accession>C4XP70</accession>
<keyword evidence="10 12" id="KW-0406">Ion transport</keyword>
<evidence type="ECO:0000256" key="3">
    <source>
        <dbReference type="ARBA" id="ARBA00022448"/>
    </source>
</evidence>
<dbReference type="GO" id="GO:0005886">
    <property type="term" value="C:plasma membrane"/>
    <property type="evidence" value="ECO:0007669"/>
    <property type="project" value="UniProtKB-SubCell"/>
</dbReference>
<feature type="transmembrane region" description="Helical" evidence="12">
    <location>
        <begin position="137"/>
        <end position="163"/>
    </location>
</feature>
<feature type="transmembrane region" description="Helical" evidence="12">
    <location>
        <begin position="245"/>
        <end position="268"/>
    </location>
</feature>
<reference evidence="15 16" key="1">
    <citation type="journal article" date="2009" name="Genome Res.">
        <title>Whole genome sequence of Desulfovibrio magneticus strain RS-1 revealed common gene clusters in magnetotactic bacteria.</title>
        <authorList>
            <person name="Nakazawa H."/>
            <person name="Arakaki A."/>
            <person name="Narita-Yamada S."/>
            <person name="Yashiro I."/>
            <person name="Jinno K."/>
            <person name="Aoki N."/>
            <person name="Tsuruyama A."/>
            <person name="Okamura Y."/>
            <person name="Tanikawa S."/>
            <person name="Fujita N."/>
            <person name="Takeyama H."/>
            <person name="Matsunaga T."/>
        </authorList>
    </citation>
    <scope>NUCLEOTIDE SEQUENCE [LARGE SCALE GENOMIC DNA]</scope>
    <source>
        <strain evidence="16">ATCC 700980 / DSM 13731 / RS-1</strain>
    </source>
</reference>
<evidence type="ECO:0000256" key="9">
    <source>
        <dbReference type="ARBA" id="ARBA00022989"/>
    </source>
</evidence>
<sequence>MVGDFLTHYGRGGRSFGSAACAKDHIDHELFEPVPAGPGMNLHLALGALGVVFGDIGTSPLYAFKACFFGDHAVAPNQTNVFGVLSMIFWSLALVVSLKYVTFIMRADYKGEGGIFALLHLLRQGGGRLPRHTVSSLVFFTLLGAALFFADGMITPAISVLSAVEGLEVATHVAGVLVLPLTIAILGGLFYLQRRGSGVIGRLFGPVMVAWFLVIGLCGLAQVAANPSVLLALSPTYAIGFFVENGLAGLAVLGAVVLCITGCEALYADMGHFGAKPIRISWYVLVLPALVLNYFGQGAGLLANRAIMGNPFYGIVPHGLLLPVVLLATLATICASQAMISGVFSLVRQAVALGYLPRLHILQTSRAVSGQVYIPAINTAMMCASIALVLLFRESVNLAGAYGIAVTGTMAITTGIFFFVLMHNWGWSEGNAAVIVTGFLVLDLLFFGANLMKFFDGGWIILLASAIFMACMMACESFQKALWGGIFSKTIRPQDPFLAHLAAIAPPRVPGTAVFLARSDNGIPVTLMRFFNQHQVLHEQVLVLAVTRSTEPSVPEEQRLTVRPLGRGIHQLSARYGFMETPCLPELLEAAAMRGLPPIHDPVYFLDRKHLAFGGWSLANFLGSLLAPVLFRDAETAWPSFGVPRSRVMEVRGG</sequence>
<evidence type="ECO:0000256" key="7">
    <source>
        <dbReference type="ARBA" id="ARBA00022847"/>
    </source>
</evidence>
<evidence type="ECO:0000256" key="11">
    <source>
        <dbReference type="ARBA" id="ARBA00023136"/>
    </source>
</evidence>
<dbReference type="Pfam" id="PF22776">
    <property type="entry name" value="K_trans_C"/>
    <property type="match status" value="1"/>
</dbReference>
<comment type="catalytic activity">
    <reaction evidence="12">
        <text>K(+)(in) + H(+)(in) = K(+)(out) + H(+)(out)</text>
        <dbReference type="Rhea" id="RHEA:28490"/>
        <dbReference type="ChEBI" id="CHEBI:15378"/>
        <dbReference type="ChEBI" id="CHEBI:29103"/>
    </reaction>
</comment>
<evidence type="ECO:0000313" key="15">
    <source>
        <dbReference type="EMBL" id="BAH77571.1"/>
    </source>
</evidence>
<feature type="transmembrane region" description="Helical" evidence="12">
    <location>
        <begin position="81"/>
        <end position="101"/>
    </location>
</feature>
<dbReference type="eggNOG" id="COG3158">
    <property type="taxonomic scope" value="Bacteria"/>
</dbReference>
<dbReference type="GO" id="GO:0015079">
    <property type="term" value="F:potassium ion transmembrane transporter activity"/>
    <property type="evidence" value="ECO:0007669"/>
    <property type="project" value="UniProtKB-UniRule"/>
</dbReference>
<evidence type="ECO:0000256" key="6">
    <source>
        <dbReference type="ARBA" id="ARBA00022692"/>
    </source>
</evidence>
<dbReference type="InterPro" id="IPR053951">
    <property type="entry name" value="K_trans_N"/>
</dbReference>
<dbReference type="Pfam" id="PF02705">
    <property type="entry name" value="K_trans"/>
    <property type="match status" value="1"/>
</dbReference>
<dbReference type="EMBL" id="AP010904">
    <property type="protein sequence ID" value="BAH77571.1"/>
    <property type="molecule type" value="Genomic_DNA"/>
</dbReference>
<dbReference type="Proteomes" id="UP000009071">
    <property type="component" value="Chromosome"/>
</dbReference>
<dbReference type="PANTHER" id="PTHR30540:SF79">
    <property type="entry name" value="LOW AFFINITY POTASSIUM TRANSPORT SYSTEM PROTEIN KUP"/>
    <property type="match status" value="1"/>
</dbReference>
<keyword evidence="5 12" id="KW-0633">Potassium transport</keyword>
<dbReference type="AlphaFoldDB" id="C4XP70"/>
<keyword evidence="11 12" id="KW-0472">Membrane</keyword>
<evidence type="ECO:0000256" key="12">
    <source>
        <dbReference type="HAMAP-Rule" id="MF_01522"/>
    </source>
</evidence>
<evidence type="ECO:0000256" key="4">
    <source>
        <dbReference type="ARBA" id="ARBA00022475"/>
    </source>
</evidence>
<dbReference type="GO" id="GO:0015293">
    <property type="term" value="F:symporter activity"/>
    <property type="evidence" value="ECO:0007669"/>
    <property type="project" value="UniProtKB-UniRule"/>
</dbReference>
<feature type="domain" description="K+ potassium transporter integral membrane" evidence="13">
    <location>
        <begin position="44"/>
        <end position="482"/>
    </location>
</feature>
<evidence type="ECO:0000256" key="2">
    <source>
        <dbReference type="ARBA" id="ARBA00007019"/>
    </source>
</evidence>
<evidence type="ECO:0000256" key="5">
    <source>
        <dbReference type="ARBA" id="ARBA00022538"/>
    </source>
</evidence>
<feature type="transmembrane region" description="Helical" evidence="12">
    <location>
        <begin position="320"/>
        <end position="347"/>
    </location>
</feature>
<dbReference type="HOGENOM" id="CLU_008142_4_2_7"/>
<keyword evidence="3 12" id="KW-0813">Transport</keyword>
<dbReference type="PANTHER" id="PTHR30540">
    <property type="entry name" value="OSMOTIC STRESS POTASSIUM TRANSPORTER"/>
    <property type="match status" value="1"/>
</dbReference>
<keyword evidence="8 12" id="KW-0630">Potassium</keyword>
<feature type="domain" description="K+ potassium transporter C-terminal" evidence="14">
    <location>
        <begin position="510"/>
        <end position="651"/>
    </location>
</feature>
<evidence type="ECO:0000313" key="16">
    <source>
        <dbReference type="Proteomes" id="UP000009071"/>
    </source>
</evidence>
<dbReference type="InterPro" id="IPR053952">
    <property type="entry name" value="K_trans_C"/>
</dbReference>
<keyword evidence="6 12" id="KW-0812">Transmembrane</keyword>
<keyword evidence="9 12" id="KW-1133">Transmembrane helix</keyword>
<evidence type="ECO:0000256" key="1">
    <source>
        <dbReference type="ARBA" id="ARBA00004141"/>
    </source>
</evidence>
<dbReference type="KEGG" id="dma:DMR_40800"/>
<gene>
    <name evidence="12 15" type="primary">kup</name>
    <name evidence="15" type="ordered locus">DMR_40800</name>
</gene>
<keyword evidence="7 12" id="KW-0769">Symport</keyword>
<comment type="function">
    <text evidence="12">Transport of potassium into the cell. Likely operates as a K(+):H(+) symporter.</text>
</comment>
<feature type="transmembrane region" description="Helical" evidence="12">
    <location>
        <begin position="280"/>
        <end position="300"/>
    </location>
</feature>
<keyword evidence="16" id="KW-1185">Reference proteome</keyword>
<comment type="subcellular location">
    <subcellularLocation>
        <location evidence="12">Cell inner membrane</location>
        <topology evidence="12">Multi-pass membrane protein</topology>
    </subcellularLocation>
    <subcellularLocation>
        <location evidence="1">Membrane</location>
        <topology evidence="1">Multi-pass membrane protein</topology>
    </subcellularLocation>
</comment>
<evidence type="ECO:0000256" key="8">
    <source>
        <dbReference type="ARBA" id="ARBA00022958"/>
    </source>
</evidence>
<feature type="transmembrane region" description="Helical" evidence="12">
    <location>
        <begin position="432"/>
        <end position="451"/>
    </location>
</feature>
<feature type="transmembrane region" description="Helical" evidence="12">
    <location>
        <begin position="457"/>
        <end position="475"/>
    </location>
</feature>
<feature type="transmembrane region" description="Helical" evidence="12">
    <location>
        <begin position="398"/>
        <end position="420"/>
    </location>
</feature>
<evidence type="ECO:0000259" key="14">
    <source>
        <dbReference type="Pfam" id="PF22776"/>
    </source>
</evidence>
<protein>
    <recommendedName>
        <fullName evidence="12">Probable potassium transport system protein Kup</fullName>
    </recommendedName>
</protein>
<keyword evidence="4 12" id="KW-1003">Cell membrane</keyword>
<feature type="transmembrane region" description="Helical" evidence="12">
    <location>
        <begin position="169"/>
        <end position="191"/>
    </location>
</feature>
<dbReference type="HAMAP" id="MF_01522">
    <property type="entry name" value="Kup"/>
    <property type="match status" value="1"/>
</dbReference>
<organism evidence="15 16">
    <name type="scientific">Solidesulfovibrio magneticus (strain ATCC 700980 / DSM 13731 / RS-1)</name>
    <name type="common">Desulfovibrio magneticus</name>
    <dbReference type="NCBI Taxonomy" id="573370"/>
    <lineage>
        <taxon>Bacteria</taxon>
        <taxon>Pseudomonadati</taxon>
        <taxon>Thermodesulfobacteriota</taxon>
        <taxon>Desulfovibrionia</taxon>
        <taxon>Desulfovibrionales</taxon>
        <taxon>Desulfovibrionaceae</taxon>
        <taxon>Solidesulfovibrio</taxon>
    </lineage>
</organism>
<evidence type="ECO:0000256" key="10">
    <source>
        <dbReference type="ARBA" id="ARBA00023065"/>
    </source>
</evidence>
<dbReference type="InterPro" id="IPR023051">
    <property type="entry name" value="Kup"/>
</dbReference>
<dbReference type="STRING" id="573370.DMR_40800"/>
<proteinExistence type="inferred from homology"/>